<dbReference type="EMBL" id="CP041345">
    <property type="protein sequence ID" value="QKG79601.1"/>
    <property type="molecule type" value="Genomic_DNA"/>
</dbReference>
<feature type="domain" description="Plasmid pRiA4b Orf3-like" evidence="1">
    <location>
        <begin position="3"/>
        <end position="139"/>
    </location>
</feature>
<evidence type="ECO:0000313" key="3">
    <source>
        <dbReference type="Proteomes" id="UP000500961"/>
    </source>
</evidence>
<dbReference type="SUPFAM" id="SSF159941">
    <property type="entry name" value="MM3350-like"/>
    <property type="match status" value="1"/>
</dbReference>
<dbReference type="KEGG" id="ttz:FHG85_04770"/>
<proteinExistence type="predicted"/>
<dbReference type="PANTHER" id="PTHR41878:SF1">
    <property type="entry name" value="TNPR PROTEIN"/>
    <property type="match status" value="1"/>
</dbReference>
<reference evidence="2 3" key="1">
    <citation type="submission" date="2019-07" db="EMBL/GenBank/DDBJ databases">
        <title>Thalassofilum flectens gen. nov., sp. nov., a novel moderate thermophilic anaerobe from a shallow sea hot spring in Kunashir Island (Russia), representing a new family in the order Bacteroidales, and proposal of Thalassofilacea fam. nov.</title>
        <authorList>
            <person name="Kochetkova T.V."/>
            <person name="Podosokorskaya O.A."/>
            <person name="Novikov A."/>
            <person name="Elcheninov A.G."/>
            <person name="Toshchakov S.V."/>
            <person name="Kublanov I.V."/>
        </authorList>
    </citation>
    <scope>NUCLEOTIDE SEQUENCE [LARGE SCALE GENOMIC DNA]</scope>
    <source>
        <strain evidence="2 3">38-H</strain>
    </source>
</reference>
<dbReference type="AlphaFoldDB" id="A0A7D4BRI4"/>
<sequence length="176" mass="20402">MIYKFRVLSDEDELFLRDFDVDSESTFLTLHKAIQENLGFDPSQLVSFFLADEHWNKGMELTLIDMQNDTGLAAIPMDKVKIKELITKRKERLLYTYDIFADRNLFIELIDIAEAKEGIEYPLCTASLGEAPIQVADDIILDFDAENDEKNEIDELFDEFNDDDFDSLGFEDDSEF</sequence>
<dbReference type="InterPro" id="IPR012912">
    <property type="entry name" value="Plasmid_pRiA4b_Orf3-like"/>
</dbReference>
<dbReference type="RefSeq" id="WP_173073496.1">
    <property type="nucleotide sequence ID" value="NZ_CP041345.1"/>
</dbReference>
<dbReference type="Proteomes" id="UP000500961">
    <property type="component" value="Chromosome"/>
</dbReference>
<dbReference type="Gene3D" id="3.10.290.30">
    <property type="entry name" value="MM3350-like"/>
    <property type="match status" value="1"/>
</dbReference>
<organism evidence="2 3">
    <name type="scientific">Tenuifilum thalassicum</name>
    <dbReference type="NCBI Taxonomy" id="2590900"/>
    <lineage>
        <taxon>Bacteria</taxon>
        <taxon>Pseudomonadati</taxon>
        <taxon>Bacteroidota</taxon>
        <taxon>Bacteroidia</taxon>
        <taxon>Bacteroidales</taxon>
        <taxon>Tenuifilaceae</taxon>
        <taxon>Tenuifilum</taxon>
    </lineage>
</organism>
<name>A0A7D4BRI4_9BACT</name>
<evidence type="ECO:0000313" key="2">
    <source>
        <dbReference type="EMBL" id="QKG79601.1"/>
    </source>
</evidence>
<dbReference type="PANTHER" id="PTHR41878">
    <property type="entry name" value="LEXA REPRESSOR-RELATED"/>
    <property type="match status" value="1"/>
</dbReference>
<dbReference type="InterPro" id="IPR024047">
    <property type="entry name" value="MM3350-like_sf"/>
</dbReference>
<protein>
    <submittedName>
        <fullName evidence="2">Plasmid pRiA4b ORF-3 family protein</fullName>
    </submittedName>
</protein>
<dbReference type="Pfam" id="PF07929">
    <property type="entry name" value="PRiA4_ORF3"/>
    <property type="match status" value="1"/>
</dbReference>
<gene>
    <name evidence="2" type="ORF">FHG85_04770</name>
</gene>
<accession>A0A7D4BRI4</accession>
<evidence type="ECO:0000259" key="1">
    <source>
        <dbReference type="Pfam" id="PF07929"/>
    </source>
</evidence>
<keyword evidence="3" id="KW-1185">Reference proteome</keyword>